<dbReference type="RefSeq" id="WP_194034924.1">
    <property type="nucleotide sequence ID" value="NZ_CP063657.1"/>
</dbReference>
<sequence length="313" mass="33467">MDTPMPHKNRLTLAILGAALAMMTLPACAADAGAGFASAPGYVEVDFDNLQWDDYYTAERFPSQGDSVFMPDADLIAPVRAVLLMENHEGTLPHARYRVTYDMHSDAEVQNDGTSEIEITRINLGPAFREQALEGVPVENHAPPEAFGVGPHVSWRFQMAPIQGMTAHVVEAGRKELSDADVAGLDCLGMPCAQLESAEGPAGNWVEQAPPAPSVDYRAVTAEGPDPGYVVDQMLAVMLGEDGAQPTGPAVPGREPRITMVVSVNAGGQDVMTTGLGRNSVVYDDAIGTVWVRSWQQGDTPGEISELQVARQR</sequence>
<gene>
    <name evidence="2" type="ORF">INQ42_01945</name>
</gene>
<evidence type="ECO:0000256" key="1">
    <source>
        <dbReference type="SAM" id="SignalP"/>
    </source>
</evidence>
<evidence type="ECO:0000313" key="2">
    <source>
        <dbReference type="EMBL" id="QOW22392.1"/>
    </source>
</evidence>
<name>A0A7S6UL78_9GAMM</name>
<protein>
    <submittedName>
        <fullName evidence="2">Uncharacterized protein</fullName>
    </submittedName>
</protein>
<dbReference type="Proteomes" id="UP000593932">
    <property type="component" value="Chromosome"/>
</dbReference>
<organism evidence="2 3">
    <name type="scientific">Novilysobacter avium</name>
    <dbReference type="NCBI Taxonomy" id="2781023"/>
    <lineage>
        <taxon>Bacteria</taxon>
        <taxon>Pseudomonadati</taxon>
        <taxon>Pseudomonadota</taxon>
        <taxon>Gammaproteobacteria</taxon>
        <taxon>Lysobacterales</taxon>
        <taxon>Lysobacteraceae</taxon>
        <taxon>Novilysobacter</taxon>
    </lineage>
</organism>
<dbReference type="EMBL" id="CP063657">
    <property type="protein sequence ID" value="QOW22392.1"/>
    <property type="molecule type" value="Genomic_DNA"/>
</dbReference>
<feature type="signal peptide" evidence="1">
    <location>
        <begin position="1"/>
        <end position="29"/>
    </location>
</feature>
<feature type="chain" id="PRO_5046725000" evidence="1">
    <location>
        <begin position="30"/>
        <end position="313"/>
    </location>
</feature>
<evidence type="ECO:0000313" key="3">
    <source>
        <dbReference type="Proteomes" id="UP000593932"/>
    </source>
</evidence>
<keyword evidence="3" id="KW-1185">Reference proteome</keyword>
<keyword evidence="1" id="KW-0732">Signal</keyword>
<proteinExistence type="predicted"/>
<reference evidence="2 3" key="1">
    <citation type="submission" date="2020-10" db="EMBL/GenBank/DDBJ databases">
        <title>complete genome sequencing of Lysobacter sp. H23M41.</title>
        <authorList>
            <person name="Bae J.-W."/>
            <person name="Lee S.-Y."/>
        </authorList>
    </citation>
    <scope>NUCLEOTIDE SEQUENCE [LARGE SCALE GENOMIC DNA]</scope>
    <source>
        <strain evidence="2 3">H23M41</strain>
    </source>
</reference>
<accession>A0A7S6UL78</accession>